<organism evidence="1 2">
    <name type="scientific">Cardiobacterium valvarum F0432</name>
    <dbReference type="NCBI Taxonomy" id="797473"/>
    <lineage>
        <taxon>Bacteria</taxon>
        <taxon>Pseudomonadati</taxon>
        <taxon>Pseudomonadota</taxon>
        <taxon>Gammaproteobacteria</taxon>
        <taxon>Cardiobacteriales</taxon>
        <taxon>Cardiobacteriaceae</taxon>
        <taxon>Cardiobacterium</taxon>
    </lineage>
</organism>
<sequence>MRYPLFLFIFFTLAQFAHLIKCDSKLRTSAHSLVENVTVTTLCRMHCEEGARRLNV</sequence>
<evidence type="ECO:0000313" key="1">
    <source>
        <dbReference type="EMBL" id="EHM52827.1"/>
    </source>
</evidence>
<dbReference type="HOGENOM" id="CLU_3005696_0_0_6"/>
<gene>
    <name evidence="1" type="ORF">HMPREF9080_02132</name>
</gene>
<dbReference type="AlphaFoldDB" id="G9ZH75"/>
<proteinExistence type="predicted"/>
<dbReference type="EMBL" id="AGCM01000121">
    <property type="protein sequence ID" value="EHM52827.1"/>
    <property type="molecule type" value="Genomic_DNA"/>
</dbReference>
<name>G9ZH75_9GAMM</name>
<comment type="caution">
    <text evidence="1">The sequence shown here is derived from an EMBL/GenBank/DDBJ whole genome shotgun (WGS) entry which is preliminary data.</text>
</comment>
<evidence type="ECO:0000313" key="2">
    <source>
        <dbReference type="Proteomes" id="UP000004750"/>
    </source>
</evidence>
<accession>G9ZH75</accession>
<reference evidence="1 2" key="1">
    <citation type="submission" date="2011-08" db="EMBL/GenBank/DDBJ databases">
        <authorList>
            <person name="Weinstock G."/>
            <person name="Sodergren E."/>
            <person name="Clifton S."/>
            <person name="Fulton L."/>
            <person name="Fulton B."/>
            <person name="Courtney L."/>
            <person name="Fronick C."/>
            <person name="Harrison M."/>
            <person name="Strong C."/>
            <person name="Farmer C."/>
            <person name="Delahaunty K."/>
            <person name="Markovic C."/>
            <person name="Hall O."/>
            <person name="Minx P."/>
            <person name="Tomlinson C."/>
            <person name="Mitreva M."/>
            <person name="Hou S."/>
            <person name="Chen J."/>
            <person name="Wollam A."/>
            <person name="Pepin K.H."/>
            <person name="Johnson M."/>
            <person name="Bhonagiri V."/>
            <person name="Zhang X."/>
            <person name="Suruliraj S."/>
            <person name="Warren W."/>
            <person name="Chinwalla A."/>
            <person name="Mardis E.R."/>
            <person name="Wilson R.K."/>
        </authorList>
    </citation>
    <scope>NUCLEOTIDE SEQUENCE [LARGE SCALE GENOMIC DNA]</scope>
    <source>
        <strain evidence="1 2">F0432</strain>
    </source>
</reference>
<dbReference type="Proteomes" id="UP000004750">
    <property type="component" value="Unassembled WGS sequence"/>
</dbReference>
<protein>
    <submittedName>
        <fullName evidence="1">Uncharacterized protein</fullName>
    </submittedName>
</protein>